<dbReference type="Gene3D" id="1.20.120.530">
    <property type="entry name" value="GntR ligand-binding domain-like"/>
    <property type="match status" value="1"/>
</dbReference>
<dbReference type="PANTHER" id="PTHR43537">
    <property type="entry name" value="TRANSCRIPTIONAL REGULATOR, GNTR FAMILY"/>
    <property type="match status" value="1"/>
</dbReference>
<feature type="domain" description="HTH gntR-type" evidence="4">
    <location>
        <begin position="2"/>
        <end position="69"/>
    </location>
</feature>
<evidence type="ECO:0000256" key="1">
    <source>
        <dbReference type="ARBA" id="ARBA00023015"/>
    </source>
</evidence>
<dbReference type="GO" id="GO:0003700">
    <property type="term" value="F:DNA-binding transcription factor activity"/>
    <property type="evidence" value="ECO:0007669"/>
    <property type="project" value="InterPro"/>
</dbReference>
<dbReference type="InterPro" id="IPR000524">
    <property type="entry name" value="Tscrpt_reg_HTH_GntR"/>
</dbReference>
<keyword evidence="2 5" id="KW-0238">DNA-binding</keyword>
<dbReference type="EMBL" id="JACHGY010000001">
    <property type="protein sequence ID" value="MBB6431215.1"/>
    <property type="molecule type" value="Genomic_DNA"/>
</dbReference>
<evidence type="ECO:0000259" key="4">
    <source>
        <dbReference type="PROSITE" id="PS50949"/>
    </source>
</evidence>
<dbReference type="SUPFAM" id="SSF48008">
    <property type="entry name" value="GntR ligand-binding domain-like"/>
    <property type="match status" value="1"/>
</dbReference>
<dbReference type="RefSeq" id="WP_246402889.1">
    <property type="nucleotide sequence ID" value="NZ_JACHGY010000001.1"/>
</dbReference>
<dbReference type="GO" id="GO:0003677">
    <property type="term" value="F:DNA binding"/>
    <property type="evidence" value="ECO:0007669"/>
    <property type="project" value="UniProtKB-KW"/>
</dbReference>
<dbReference type="InterPro" id="IPR036390">
    <property type="entry name" value="WH_DNA-bd_sf"/>
</dbReference>
<dbReference type="SUPFAM" id="SSF46785">
    <property type="entry name" value="Winged helix' DNA-binding domain"/>
    <property type="match status" value="1"/>
</dbReference>
<protein>
    <submittedName>
        <fullName evidence="5">DNA-binding GntR family transcriptional regulator</fullName>
    </submittedName>
</protein>
<dbReference type="InterPro" id="IPR036388">
    <property type="entry name" value="WH-like_DNA-bd_sf"/>
</dbReference>
<organism evidence="5 6">
    <name type="scientific">Algisphaera agarilytica</name>
    <dbReference type="NCBI Taxonomy" id="1385975"/>
    <lineage>
        <taxon>Bacteria</taxon>
        <taxon>Pseudomonadati</taxon>
        <taxon>Planctomycetota</taxon>
        <taxon>Phycisphaerae</taxon>
        <taxon>Phycisphaerales</taxon>
        <taxon>Phycisphaeraceae</taxon>
        <taxon>Algisphaera</taxon>
    </lineage>
</organism>
<gene>
    <name evidence="5" type="ORF">HNQ40_003021</name>
</gene>
<sequence>MKTVREQVTTKLRDELVAGQYEGGKVLREAELAARMGVSRGPVRDAILQLANEGFLAYQANRGVTVKHPPNSRNRAFIVSLRIQIEVFAIETGLETITDEDMEKIEHAMDDLKRACVGDDAAMVARYDMAFHEAILMSCGGEDFINAWRQLCAKMLMNYSRLDDYAEVFNEHVHILEHLRERDAKQVIQAIRDNIQ</sequence>
<keyword evidence="6" id="KW-1185">Reference proteome</keyword>
<dbReference type="PANTHER" id="PTHR43537:SF24">
    <property type="entry name" value="GLUCONATE OPERON TRANSCRIPTIONAL REPRESSOR"/>
    <property type="match status" value="1"/>
</dbReference>
<evidence type="ECO:0000256" key="2">
    <source>
        <dbReference type="ARBA" id="ARBA00023125"/>
    </source>
</evidence>
<dbReference type="SMART" id="SM00895">
    <property type="entry name" value="FCD"/>
    <property type="match status" value="1"/>
</dbReference>
<dbReference type="Pfam" id="PF07729">
    <property type="entry name" value="FCD"/>
    <property type="match status" value="1"/>
</dbReference>
<name>A0A7X0HB99_9BACT</name>
<keyword evidence="3" id="KW-0804">Transcription</keyword>
<dbReference type="PRINTS" id="PR00035">
    <property type="entry name" value="HTHGNTR"/>
</dbReference>
<dbReference type="Pfam" id="PF00392">
    <property type="entry name" value="GntR"/>
    <property type="match status" value="1"/>
</dbReference>
<evidence type="ECO:0000313" key="5">
    <source>
        <dbReference type="EMBL" id="MBB6431215.1"/>
    </source>
</evidence>
<accession>A0A7X0HB99</accession>
<evidence type="ECO:0000256" key="3">
    <source>
        <dbReference type="ARBA" id="ARBA00023163"/>
    </source>
</evidence>
<evidence type="ECO:0000313" key="6">
    <source>
        <dbReference type="Proteomes" id="UP000541810"/>
    </source>
</evidence>
<keyword evidence="1" id="KW-0805">Transcription regulation</keyword>
<dbReference type="SMART" id="SM00345">
    <property type="entry name" value="HTH_GNTR"/>
    <property type="match status" value="1"/>
</dbReference>
<dbReference type="CDD" id="cd07377">
    <property type="entry name" value="WHTH_GntR"/>
    <property type="match status" value="1"/>
</dbReference>
<dbReference type="Proteomes" id="UP000541810">
    <property type="component" value="Unassembled WGS sequence"/>
</dbReference>
<dbReference type="InterPro" id="IPR011711">
    <property type="entry name" value="GntR_C"/>
</dbReference>
<dbReference type="AlphaFoldDB" id="A0A7X0HB99"/>
<reference evidence="5 6" key="1">
    <citation type="submission" date="2020-08" db="EMBL/GenBank/DDBJ databases">
        <title>Genomic Encyclopedia of Type Strains, Phase IV (KMG-IV): sequencing the most valuable type-strain genomes for metagenomic binning, comparative biology and taxonomic classification.</title>
        <authorList>
            <person name="Goeker M."/>
        </authorList>
    </citation>
    <scope>NUCLEOTIDE SEQUENCE [LARGE SCALE GENOMIC DNA]</scope>
    <source>
        <strain evidence="5 6">DSM 103725</strain>
    </source>
</reference>
<dbReference type="PROSITE" id="PS50949">
    <property type="entry name" value="HTH_GNTR"/>
    <property type="match status" value="1"/>
</dbReference>
<dbReference type="InterPro" id="IPR008920">
    <property type="entry name" value="TF_FadR/GntR_C"/>
</dbReference>
<comment type="caution">
    <text evidence="5">The sequence shown here is derived from an EMBL/GenBank/DDBJ whole genome shotgun (WGS) entry which is preliminary data.</text>
</comment>
<proteinExistence type="predicted"/>
<dbReference type="Gene3D" id="1.10.10.10">
    <property type="entry name" value="Winged helix-like DNA-binding domain superfamily/Winged helix DNA-binding domain"/>
    <property type="match status" value="1"/>
</dbReference>